<reference evidence="1 2" key="1">
    <citation type="submission" date="2021-06" db="EMBL/GenBank/DDBJ databases">
        <title>Caerostris extrusa draft genome.</title>
        <authorList>
            <person name="Kono N."/>
            <person name="Arakawa K."/>
        </authorList>
    </citation>
    <scope>NUCLEOTIDE SEQUENCE [LARGE SCALE GENOMIC DNA]</scope>
</reference>
<dbReference type="AlphaFoldDB" id="A0AAV4VLR7"/>
<proteinExistence type="predicted"/>
<dbReference type="EMBL" id="BPLR01014776">
    <property type="protein sequence ID" value="GIY71275.1"/>
    <property type="molecule type" value="Genomic_DNA"/>
</dbReference>
<organism evidence="1 2">
    <name type="scientific">Caerostris extrusa</name>
    <name type="common">Bark spider</name>
    <name type="synonym">Caerostris bankana</name>
    <dbReference type="NCBI Taxonomy" id="172846"/>
    <lineage>
        <taxon>Eukaryota</taxon>
        <taxon>Metazoa</taxon>
        <taxon>Ecdysozoa</taxon>
        <taxon>Arthropoda</taxon>
        <taxon>Chelicerata</taxon>
        <taxon>Arachnida</taxon>
        <taxon>Araneae</taxon>
        <taxon>Araneomorphae</taxon>
        <taxon>Entelegynae</taxon>
        <taxon>Araneoidea</taxon>
        <taxon>Araneidae</taxon>
        <taxon>Caerostris</taxon>
    </lineage>
</organism>
<evidence type="ECO:0000313" key="2">
    <source>
        <dbReference type="Proteomes" id="UP001054945"/>
    </source>
</evidence>
<name>A0AAV4VLR7_CAEEX</name>
<dbReference type="Proteomes" id="UP001054945">
    <property type="component" value="Unassembled WGS sequence"/>
</dbReference>
<gene>
    <name evidence="1" type="ORF">CEXT_696091</name>
</gene>
<comment type="caution">
    <text evidence="1">The sequence shown here is derived from an EMBL/GenBank/DDBJ whole genome shotgun (WGS) entry which is preliminary data.</text>
</comment>
<evidence type="ECO:0000313" key="1">
    <source>
        <dbReference type="EMBL" id="GIY71275.1"/>
    </source>
</evidence>
<sequence>MMRQAAKRYRLDAIDCIDRYLDLRRAYIYERPDPEQGSVLGGCRATAPRIPGCSHLQPVAHQSSLLMEEYLNDLWVTARLVIKCDRHKVVTKYDIKSALYNRADIIL</sequence>
<accession>A0AAV4VLR7</accession>
<protein>
    <submittedName>
        <fullName evidence="1">Uncharacterized protein</fullName>
    </submittedName>
</protein>
<keyword evidence="2" id="KW-1185">Reference proteome</keyword>